<evidence type="ECO:0000313" key="6">
    <source>
        <dbReference type="EMBL" id="MTD54801.1"/>
    </source>
</evidence>
<dbReference type="SUPFAM" id="SSF46689">
    <property type="entry name" value="Homeodomain-like"/>
    <property type="match status" value="1"/>
</dbReference>
<feature type="DNA-binding region" description="H-T-H motif" evidence="4">
    <location>
        <begin position="18"/>
        <end position="37"/>
    </location>
</feature>
<evidence type="ECO:0000256" key="2">
    <source>
        <dbReference type="ARBA" id="ARBA00023125"/>
    </source>
</evidence>
<dbReference type="InterPro" id="IPR009057">
    <property type="entry name" value="Homeodomain-like_sf"/>
</dbReference>
<accession>A0A6N7Z3I6</accession>
<evidence type="ECO:0000256" key="4">
    <source>
        <dbReference type="PROSITE-ProRule" id="PRU00335"/>
    </source>
</evidence>
<organism evidence="6 7">
    <name type="scientific">Amycolatopsis pithecellobii</name>
    <dbReference type="NCBI Taxonomy" id="664692"/>
    <lineage>
        <taxon>Bacteria</taxon>
        <taxon>Bacillati</taxon>
        <taxon>Actinomycetota</taxon>
        <taxon>Actinomycetes</taxon>
        <taxon>Pseudonocardiales</taxon>
        <taxon>Pseudonocardiaceae</taxon>
        <taxon>Amycolatopsis</taxon>
    </lineage>
</organism>
<comment type="caution">
    <text evidence="6">The sequence shown here is derived from an EMBL/GenBank/DDBJ whole genome shotgun (WGS) entry which is preliminary data.</text>
</comment>
<proteinExistence type="predicted"/>
<dbReference type="Proteomes" id="UP000440096">
    <property type="component" value="Unassembled WGS sequence"/>
</dbReference>
<name>A0A6N7Z3I6_9PSEU</name>
<dbReference type="PANTHER" id="PTHR30055:SF234">
    <property type="entry name" value="HTH-TYPE TRANSCRIPTIONAL REGULATOR BETI"/>
    <property type="match status" value="1"/>
</dbReference>
<evidence type="ECO:0000256" key="3">
    <source>
        <dbReference type="ARBA" id="ARBA00023163"/>
    </source>
</evidence>
<dbReference type="GO" id="GO:0003700">
    <property type="term" value="F:DNA-binding transcription factor activity"/>
    <property type="evidence" value="ECO:0007669"/>
    <property type="project" value="TreeGrafter"/>
</dbReference>
<dbReference type="EMBL" id="WMBA01000015">
    <property type="protein sequence ID" value="MTD54801.1"/>
    <property type="molecule type" value="Genomic_DNA"/>
</dbReference>
<gene>
    <name evidence="6" type="ORF">GKO32_12530</name>
</gene>
<evidence type="ECO:0000259" key="5">
    <source>
        <dbReference type="PROSITE" id="PS50977"/>
    </source>
</evidence>
<reference evidence="6 7" key="1">
    <citation type="submission" date="2019-11" db="EMBL/GenBank/DDBJ databases">
        <title>Draft genome of Amycolatopsis RM579.</title>
        <authorList>
            <person name="Duangmal K."/>
            <person name="Mingma R."/>
        </authorList>
    </citation>
    <scope>NUCLEOTIDE SEQUENCE [LARGE SCALE GENOMIC DNA]</scope>
    <source>
        <strain evidence="6 7">RM579</strain>
    </source>
</reference>
<evidence type="ECO:0000256" key="1">
    <source>
        <dbReference type="ARBA" id="ARBA00023015"/>
    </source>
</evidence>
<keyword evidence="3" id="KW-0804">Transcription</keyword>
<dbReference type="InterPro" id="IPR001647">
    <property type="entry name" value="HTH_TetR"/>
</dbReference>
<sequence length="181" mass="20169">MQQVALDLFAEQGYEKTSLREIAEKLDVTKAALYYHFRTKEDIIASLLDDLAGSFDEVLAWAREQDNHVATRQELIRRLAKLAEGQFGPLMRFMQENQPALKSFQDRNPLSSRMTELFTIIAADEKDPHAQLRARLALVALLLGNNPVYHAETPGAAHADVALEVALELVSPRGRSAGKAT</sequence>
<keyword evidence="7" id="KW-1185">Reference proteome</keyword>
<keyword evidence="1" id="KW-0805">Transcription regulation</keyword>
<dbReference type="AlphaFoldDB" id="A0A6N7Z3I6"/>
<dbReference type="Gene3D" id="1.10.357.10">
    <property type="entry name" value="Tetracycline Repressor, domain 2"/>
    <property type="match status" value="1"/>
</dbReference>
<dbReference type="PRINTS" id="PR00455">
    <property type="entry name" value="HTHTETR"/>
</dbReference>
<dbReference type="PANTHER" id="PTHR30055">
    <property type="entry name" value="HTH-TYPE TRANSCRIPTIONAL REGULATOR RUTR"/>
    <property type="match status" value="1"/>
</dbReference>
<dbReference type="InterPro" id="IPR023772">
    <property type="entry name" value="DNA-bd_HTH_TetR-type_CS"/>
</dbReference>
<dbReference type="PROSITE" id="PS50977">
    <property type="entry name" value="HTH_TETR_2"/>
    <property type="match status" value="1"/>
</dbReference>
<keyword evidence="2 4" id="KW-0238">DNA-binding</keyword>
<dbReference type="InterPro" id="IPR050109">
    <property type="entry name" value="HTH-type_TetR-like_transc_reg"/>
</dbReference>
<dbReference type="Pfam" id="PF00440">
    <property type="entry name" value="TetR_N"/>
    <property type="match status" value="1"/>
</dbReference>
<dbReference type="PROSITE" id="PS01081">
    <property type="entry name" value="HTH_TETR_1"/>
    <property type="match status" value="1"/>
</dbReference>
<dbReference type="GO" id="GO:0000976">
    <property type="term" value="F:transcription cis-regulatory region binding"/>
    <property type="evidence" value="ECO:0007669"/>
    <property type="project" value="TreeGrafter"/>
</dbReference>
<protein>
    <submittedName>
        <fullName evidence="6">TetR family transcriptional regulator</fullName>
    </submittedName>
</protein>
<evidence type="ECO:0000313" key="7">
    <source>
        <dbReference type="Proteomes" id="UP000440096"/>
    </source>
</evidence>
<feature type="domain" description="HTH tetR-type" evidence="5">
    <location>
        <begin position="1"/>
        <end position="55"/>
    </location>
</feature>